<protein>
    <submittedName>
        <fullName evidence="2">SSD domain-containing protein</fullName>
    </submittedName>
</protein>
<dbReference type="WBParaSite" id="JU765_v2.g8304.t1">
    <property type="protein sequence ID" value="JU765_v2.g8304.t1"/>
    <property type="gene ID" value="JU765_v2.g8304"/>
</dbReference>
<evidence type="ECO:0000313" key="2">
    <source>
        <dbReference type="WBParaSite" id="JU765_v2.g8304.t1"/>
    </source>
</evidence>
<organism evidence="1 2">
    <name type="scientific">Panagrolaimus sp. JU765</name>
    <dbReference type="NCBI Taxonomy" id="591449"/>
    <lineage>
        <taxon>Eukaryota</taxon>
        <taxon>Metazoa</taxon>
        <taxon>Ecdysozoa</taxon>
        <taxon>Nematoda</taxon>
        <taxon>Chromadorea</taxon>
        <taxon>Rhabditida</taxon>
        <taxon>Tylenchina</taxon>
        <taxon>Panagrolaimomorpha</taxon>
        <taxon>Panagrolaimoidea</taxon>
        <taxon>Panagrolaimidae</taxon>
        <taxon>Panagrolaimus</taxon>
    </lineage>
</organism>
<proteinExistence type="predicted"/>
<reference evidence="2" key="1">
    <citation type="submission" date="2022-11" db="UniProtKB">
        <authorList>
            <consortium name="WormBaseParasite"/>
        </authorList>
    </citation>
    <scope>IDENTIFICATION</scope>
</reference>
<dbReference type="Proteomes" id="UP000887576">
    <property type="component" value="Unplaced"/>
</dbReference>
<sequence>MSKIIPLPQSSLYPSKRPISTSSTTSSETFSIKKDGGTRFTRLLEHGFEKFGYFAADNPKWLLILTLVFAILTSVKVPLTKQQNDLKNSHTPFGARSRDEYAMFKSFFTKDGSEPIHMIVFISSKNNQSLAQIPHLNATMNVIDDIATNFTLKGLNFYQMCTDFCEFNEPIRQFKNGLILTKNQQISSENSLVNLTFPFMSIFGAELDLSPVFFGVEKFENHDAQLAANSSANIKHLPLIVAQFKADKPKNVTKDDIKDWERSLANYYHKKFKSDLIKPQFLTVTFASDEIRRNGMTLFPFISVGFVTLLTFAILTVGLSAWYFGQWTNHKITLVFVGCVCPLLATSSALGFLFLCGFRFGSILAVTPFLILAIGK</sequence>
<evidence type="ECO:0000313" key="1">
    <source>
        <dbReference type="Proteomes" id="UP000887576"/>
    </source>
</evidence>
<name>A0AC34RMX8_9BILA</name>
<accession>A0AC34RMX8</accession>